<evidence type="ECO:0000256" key="1">
    <source>
        <dbReference type="ARBA" id="ARBA00009232"/>
    </source>
</evidence>
<dbReference type="AlphaFoldDB" id="A0A147JBU9"/>
<dbReference type="GO" id="GO:0003677">
    <property type="term" value="F:DNA binding"/>
    <property type="evidence" value="ECO:0007669"/>
    <property type="project" value="InterPro"/>
</dbReference>
<name>A0A147JBU9_9SPHN</name>
<dbReference type="CDD" id="cd00540">
    <property type="entry name" value="AAG"/>
    <property type="match status" value="1"/>
</dbReference>
<evidence type="ECO:0000256" key="3">
    <source>
        <dbReference type="ARBA" id="ARBA00022801"/>
    </source>
</evidence>
<keyword evidence="4 5" id="KW-0234">DNA repair</keyword>
<gene>
    <name evidence="6" type="ORF">NS258_02940</name>
</gene>
<dbReference type="GO" id="GO:0003905">
    <property type="term" value="F:alkylbase DNA N-glycosylase activity"/>
    <property type="evidence" value="ECO:0007669"/>
    <property type="project" value="InterPro"/>
</dbReference>
<evidence type="ECO:0000313" key="6">
    <source>
        <dbReference type="EMBL" id="KTW16943.1"/>
    </source>
</evidence>
<keyword evidence="2 5" id="KW-0227">DNA damage</keyword>
<dbReference type="PANTHER" id="PTHR10429">
    <property type="entry name" value="DNA-3-METHYLADENINE GLYCOSYLASE"/>
    <property type="match status" value="1"/>
</dbReference>
<proteinExistence type="inferred from homology"/>
<dbReference type="InterPro" id="IPR003180">
    <property type="entry name" value="MPG"/>
</dbReference>
<evidence type="ECO:0000256" key="4">
    <source>
        <dbReference type="ARBA" id="ARBA00023204"/>
    </source>
</evidence>
<dbReference type="InterPro" id="IPR011034">
    <property type="entry name" value="Formyl_transferase-like_C_sf"/>
</dbReference>
<evidence type="ECO:0000256" key="5">
    <source>
        <dbReference type="HAMAP-Rule" id="MF_00527"/>
    </source>
</evidence>
<comment type="caution">
    <text evidence="6">The sequence shown here is derived from an EMBL/GenBank/DDBJ whole genome shotgun (WGS) entry which is preliminary data.</text>
</comment>
<dbReference type="InterPro" id="IPR036995">
    <property type="entry name" value="MPG_sf"/>
</dbReference>
<dbReference type="PATRIC" id="fig|33051.5.peg.829"/>
<dbReference type="EMBL" id="LDTC01000015">
    <property type="protein sequence ID" value="KTW16943.1"/>
    <property type="molecule type" value="Genomic_DNA"/>
</dbReference>
<dbReference type="PANTHER" id="PTHR10429:SF0">
    <property type="entry name" value="DNA-3-METHYLADENINE GLYCOSYLASE"/>
    <property type="match status" value="1"/>
</dbReference>
<evidence type="ECO:0000313" key="7">
    <source>
        <dbReference type="Proteomes" id="UP000074410"/>
    </source>
</evidence>
<reference evidence="6 7" key="1">
    <citation type="journal article" date="2016" name="Front. Microbiol.">
        <title>Genomic Resource of Rice Seed Associated Bacteria.</title>
        <authorList>
            <person name="Midha S."/>
            <person name="Bansal K."/>
            <person name="Sharma S."/>
            <person name="Kumar N."/>
            <person name="Patil P.P."/>
            <person name="Chaudhry V."/>
            <person name="Patil P.B."/>
        </authorList>
    </citation>
    <scope>NUCLEOTIDE SEQUENCE [LARGE SCALE GENOMIC DNA]</scope>
    <source>
        <strain evidence="6 7">NS258</strain>
    </source>
</reference>
<dbReference type="NCBIfam" id="TIGR00567">
    <property type="entry name" value="3mg"/>
    <property type="match status" value="1"/>
</dbReference>
<evidence type="ECO:0000256" key="2">
    <source>
        <dbReference type="ARBA" id="ARBA00022763"/>
    </source>
</evidence>
<dbReference type="NCBIfam" id="NF002003">
    <property type="entry name" value="PRK00802.1-3"/>
    <property type="match status" value="1"/>
</dbReference>
<dbReference type="RefSeq" id="WP_058715647.1">
    <property type="nucleotide sequence ID" value="NZ_LDTC01000015.1"/>
</dbReference>
<dbReference type="Gene3D" id="3.10.300.10">
    <property type="entry name" value="Methylpurine-DNA glycosylase (MPG)"/>
    <property type="match status" value="1"/>
</dbReference>
<sequence length="189" mass="20144">MPSLSLDFYTHSVDDVARALIGVTLTVDGVGGIIVETEAYDAADPASHSFAGRTARNAAMFGPVGHAYVYRIYGLHHCLNIVCGTPGSAVLIRAIEPQYGVDSMLEPRGIARPLRELCAGPGRLCAALGIDMALDGASLDRPPFRLEDVDTVSDIIIGPRIGITKAADRPRRFGLRGSPCLSRPFPRSD</sequence>
<dbReference type="GO" id="GO:0006284">
    <property type="term" value="P:base-excision repair"/>
    <property type="evidence" value="ECO:0007669"/>
    <property type="project" value="InterPro"/>
</dbReference>
<dbReference type="EC" id="3.2.2.-" evidence="5"/>
<keyword evidence="3 5" id="KW-0378">Hydrolase</keyword>
<dbReference type="Pfam" id="PF02245">
    <property type="entry name" value="Pur_DNA_glyco"/>
    <property type="match status" value="1"/>
</dbReference>
<accession>A0A147JBU9</accession>
<organism evidence="6 7">
    <name type="scientific">Sphingomonas sanguinis</name>
    <dbReference type="NCBI Taxonomy" id="33051"/>
    <lineage>
        <taxon>Bacteria</taxon>
        <taxon>Pseudomonadati</taxon>
        <taxon>Pseudomonadota</taxon>
        <taxon>Alphaproteobacteria</taxon>
        <taxon>Sphingomonadales</taxon>
        <taxon>Sphingomonadaceae</taxon>
        <taxon>Sphingomonas</taxon>
    </lineage>
</organism>
<dbReference type="SUPFAM" id="SSF50486">
    <property type="entry name" value="FMT C-terminal domain-like"/>
    <property type="match status" value="1"/>
</dbReference>
<dbReference type="FunFam" id="3.10.300.10:FF:000001">
    <property type="entry name" value="Putative 3-methyladenine DNA glycosylase"/>
    <property type="match status" value="1"/>
</dbReference>
<comment type="similarity">
    <text evidence="1 5">Belongs to the DNA glycosylase MPG family.</text>
</comment>
<dbReference type="HAMAP" id="MF_00527">
    <property type="entry name" value="3MGH"/>
    <property type="match status" value="1"/>
</dbReference>
<dbReference type="Proteomes" id="UP000074410">
    <property type="component" value="Unassembled WGS sequence"/>
</dbReference>
<protein>
    <recommendedName>
        <fullName evidence="5">Putative 3-methyladenine DNA glycosylase</fullName>
        <ecNumber evidence="5">3.2.2.-</ecNumber>
    </recommendedName>
</protein>